<comment type="caution">
    <text evidence="1">The sequence shown here is derived from an EMBL/GenBank/DDBJ whole genome shotgun (WGS) entry which is preliminary data.</text>
</comment>
<keyword evidence="2" id="KW-1185">Reference proteome</keyword>
<evidence type="ECO:0008006" key="3">
    <source>
        <dbReference type="Google" id="ProtNLM"/>
    </source>
</evidence>
<organism evidence="1 2">
    <name type="scientific">Desulforhabdus amnigena</name>
    <dbReference type="NCBI Taxonomy" id="40218"/>
    <lineage>
        <taxon>Bacteria</taxon>
        <taxon>Pseudomonadati</taxon>
        <taxon>Thermodesulfobacteriota</taxon>
        <taxon>Syntrophobacteria</taxon>
        <taxon>Syntrophobacterales</taxon>
        <taxon>Syntrophobacteraceae</taxon>
        <taxon>Desulforhabdus</taxon>
    </lineage>
</organism>
<dbReference type="CDD" id="cd09627">
    <property type="entry name" value="DOMON_murB_like"/>
    <property type="match status" value="1"/>
</dbReference>
<dbReference type="EMBL" id="BSDR01000001">
    <property type="protein sequence ID" value="GLI33846.1"/>
    <property type="molecule type" value="Genomic_DNA"/>
</dbReference>
<dbReference type="RefSeq" id="WP_281793083.1">
    <property type="nucleotide sequence ID" value="NZ_BSDR01000001.1"/>
</dbReference>
<gene>
    <name evidence="1" type="ORF">DAMNIGENAA_12790</name>
</gene>
<name>A0A9W6FTQ1_9BACT</name>
<dbReference type="Gene3D" id="2.60.40.1190">
    <property type="match status" value="1"/>
</dbReference>
<dbReference type="Proteomes" id="UP001144372">
    <property type="component" value="Unassembled WGS sequence"/>
</dbReference>
<proteinExistence type="predicted"/>
<accession>A0A9W6FTQ1</accession>
<evidence type="ECO:0000313" key="2">
    <source>
        <dbReference type="Proteomes" id="UP001144372"/>
    </source>
</evidence>
<dbReference type="AlphaFoldDB" id="A0A9W6FTQ1"/>
<reference evidence="1" key="1">
    <citation type="submission" date="2022-12" db="EMBL/GenBank/DDBJ databases">
        <title>Reference genome sequencing for broad-spectrum identification of bacterial and archaeal isolates by mass spectrometry.</title>
        <authorList>
            <person name="Sekiguchi Y."/>
            <person name="Tourlousse D.M."/>
        </authorList>
    </citation>
    <scope>NUCLEOTIDE SEQUENCE</scope>
    <source>
        <strain evidence="1">ASRB1</strain>
    </source>
</reference>
<protein>
    <recommendedName>
        <fullName evidence="3">DOMON-like domain-containing protein</fullName>
    </recommendedName>
</protein>
<sequence>MNRTPFSLKPFLPLPTAHIPKVEISGDIGRCSDGFAIRYLFVDPLGKTSIPVRADVPLRRHGLWEETCFEFFLAVKNSPSYWEFNLSPSGHWNVYRFSEYRQNMQEETRFSSLPFDIRVLSSGGLSLALEMDLGIFMKRGLPLEVGVSAVIRQKDGNVTYWALSHAGRQADFHRRDGFAVECKA</sequence>
<evidence type="ECO:0000313" key="1">
    <source>
        <dbReference type="EMBL" id="GLI33846.1"/>
    </source>
</evidence>